<organism evidence="3 4">
    <name type="scientific">Salmonella enterica subsp. enterica serovar Bovismorbificans</name>
    <dbReference type="NCBI Taxonomy" id="58097"/>
    <lineage>
        <taxon>Bacteria</taxon>
        <taxon>Pseudomonadati</taxon>
        <taxon>Pseudomonadota</taxon>
        <taxon>Gammaproteobacteria</taxon>
        <taxon>Enterobacterales</taxon>
        <taxon>Enterobacteriaceae</taxon>
        <taxon>Salmonella</taxon>
    </lineage>
</organism>
<protein>
    <submittedName>
        <fullName evidence="3">Uncharacterized protein</fullName>
    </submittedName>
</protein>
<dbReference type="Proteomes" id="UP000041314">
    <property type="component" value="Unassembled WGS sequence"/>
</dbReference>
<dbReference type="AlphaFoldDB" id="A0A655EA32"/>
<evidence type="ECO:0000313" key="5">
    <source>
        <dbReference type="Proteomes" id="UP000041314"/>
    </source>
</evidence>
<accession>A0A655EA32</accession>
<evidence type="ECO:0000313" key="1">
    <source>
        <dbReference type="EMBL" id="CNU27766.1"/>
    </source>
</evidence>
<evidence type="ECO:0000313" key="6">
    <source>
        <dbReference type="Proteomes" id="UP000042394"/>
    </source>
</evidence>
<dbReference type="Proteomes" id="UP000039541">
    <property type="component" value="Unassembled WGS sequence"/>
</dbReference>
<evidence type="ECO:0000313" key="2">
    <source>
        <dbReference type="EMBL" id="CNU52200.1"/>
    </source>
</evidence>
<evidence type="ECO:0000313" key="3">
    <source>
        <dbReference type="EMBL" id="CNV09556.1"/>
    </source>
</evidence>
<dbReference type="EMBL" id="CQPA01000016">
    <property type="protein sequence ID" value="CNU27766.1"/>
    <property type="molecule type" value="Genomic_DNA"/>
</dbReference>
<name>A0A655EA32_SALET</name>
<proteinExistence type="predicted"/>
<evidence type="ECO:0000313" key="4">
    <source>
        <dbReference type="Proteomes" id="UP000039541"/>
    </source>
</evidence>
<dbReference type="EMBL" id="CQPC01000084">
    <property type="protein sequence ID" value="CNV09556.1"/>
    <property type="molecule type" value="Genomic_DNA"/>
</dbReference>
<gene>
    <name evidence="1" type="ORF">ERS008198_02376</name>
    <name evidence="3" type="ORF">ERS008202_04302</name>
    <name evidence="2" type="ORF">ERS008207_02887</name>
</gene>
<dbReference type="Proteomes" id="UP000042394">
    <property type="component" value="Unassembled WGS sequence"/>
</dbReference>
<reference evidence="4 5" key="1">
    <citation type="submission" date="2015-03" db="EMBL/GenBank/DDBJ databases">
        <authorList>
            <consortium name="Pathogen Informatics"/>
        </authorList>
    </citation>
    <scope>NUCLEOTIDE SEQUENCE [LARGE SCALE GENOMIC DNA]</scope>
    <source>
        <strain evidence="3 4">3476</strain>
        <strain evidence="1 5">A1104</strain>
        <strain evidence="2 6">D4891</strain>
    </source>
</reference>
<dbReference type="EMBL" id="CQPD01000029">
    <property type="protein sequence ID" value="CNU52200.1"/>
    <property type="molecule type" value="Genomic_DNA"/>
</dbReference>
<sequence>MSTAAQFGREIAHAQNAYTFVIFLAKQRHGAFRLRRFEIHDVRFNRQVATDLRIHQIFNLTNLRRLHRFIVREVEAQHFIANQRAFLRNVCPKHLAQRRVHQVRGGVVQTDTCAARFIYVSLYRIAHFQSARRQFAEVTNRLTIFLRVVHSESKSSAFQLAFIANLTA</sequence>